<keyword evidence="3 7" id="KW-0812">Transmembrane</keyword>
<feature type="transmembrane region" description="Helical" evidence="7">
    <location>
        <begin position="172"/>
        <end position="196"/>
    </location>
</feature>
<feature type="transmembrane region" description="Helical" evidence="7">
    <location>
        <begin position="300"/>
        <end position="322"/>
    </location>
</feature>
<evidence type="ECO:0000256" key="7">
    <source>
        <dbReference type="SAM" id="Phobius"/>
    </source>
</evidence>
<evidence type="ECO:0000256" key="1">
    <source>
        <dbReference type="ARBA" id="ARBA00004651"/>
    </source>
</evidence>
<keyword evidence="2" id="KW-1003">Cell membrane</keyword>
<feature type="compositionally biased region" description="Basic and acidic residues" evidence="6">
    <location>
        <begin position="360"/>
        <end position="370"/>
    </location>
</feature>
<sequence length="591" mass="64084">MTAPRQPRWPGIGAWRRPRVWIRPFASLILLGCLVAWLDIAAIVAEFERLSTAWVALALVLTLPQVAISAWRWKLTARLLNVRLRWGAALGDYYLATFLNQVLPGGVIGDATRAWRHARESGARGPAVRAVIIERISGQMVLAAMALLTLLSPIWREPLTTALSQGSIQGPAAITISAAGAWLIACAALIAVGWLIRRLSLKPPPALRGLGSDVYRSLLSASAWPRQMLGSLLVVASYVAVFVCAARAIGVELPIATLLALIPAILMAMAIPLSIAGWGLREGAAALVWVAAGLSPAQGVAVSMAYGLLVLASSLPGALFLVRRRAANASRHGGGGKGQIEQRVVATGKGSRHGTQRAIEGVDRRQREPRPTGTDQQRRHQQMQAVQHAGFEKPRYRQPAALDQHPPKPARGKHVEHRTRLDDSALAQRQHDTFDMPAHRADSRRARADQVQRRRLAGLKDVPLGRQSATRVEHHAQRIMTIDQPHAEAWIVGIDGARADQHGIDQRPQPMQMPSALDAVHVMRRPGHGRDAPIEALPKLGDRQRLGAGHQRQQAVEQVAHVVVDRSIAMPGAATPNIQTPVAQGQGQRHD</sequence>
<dbReference type="PANTHER" id="PTHR40277:SF1">
    <property type="entry name" value="BLL5419 PROTEIN"/>
    <property type="match status" value="1"/>
</dbReference>
<evidence type="ECO:0000313" key="8">
    <source>
        <dbReference type="EMBL" id="SDK77093.1"/>
    </source>
</evidence>
<gene>
    <name evidence="8" type="ORF">SAMN05661010_00025</name>
</gene>
<feature type="compositionally biased region" description="Basic residues" evidence="6">
    <location>
        <begin position="408"/>
        <end position="417"/>
    </location>
</feature>
<feature type="region of interest" description="Disordered" evidence="6">
    <location>
        <begin position="572"/>
        <end position="591"/>
    </location>
</feature>
<dbReference type="GO" id="GO:0005886">
    <property type="term" value="C:plasma membrane"/>
    <property type="evidence" value="ECO:0007669"/>
    <property type="project" value="UniProtKB-SubCell"/>
</dbReference>
<accession>A0A1G9ELZ7</accession>
<reference evidence="8 9" key="1">
    <citation type="submission" date="2016-10" db="EMBL/GenBank/DDBJ databases">
        <authorList>
            <person name="de Groot N.N."/>
        </authorList>
    </citation>
    <scope>NUCLEOTIDE SEQUENCE [LARGE SCALE GENOMIC DNA]</scope>
    <source>
        <strain evidence="8 9">DSM 14789</strain>
    </source>
</reference>
<comment type="subcellular location">
    <subcellularLocation>
        <location evidence="1">Cell membrane</location>
        <topology evidence="1">Multi-pass membrane protein</topology>
    </subcellularLocation>
</comment>
<keyword evidence="9" id="KW-1185">Reference proteome</keyword>
<organism evidence="8 9">
    <name type="scientific">Modicisalibacter muralis</name>
    <dbReference type="NCBI Taxonomy" id="119000"/>
    <lineage>
        <taxon>Bacteria</taxon>
        <taxon>Pseudomonadati</taxon>
        <taxon>Pseudomonadota</taxon>
        <taxon>Gammaproteobacteria</taxon>
        <taxon>Oceanospirillales</taxon>
        <taxon>Halomonadaceae</taxon>
        <taxon>Modicisalibacter</taxon>
    </lineage>
</organism>
<evidence type="ECO:0000256" key="6">
    <source>
        <dbReference type="SAM" id="MobiDB-lite"/>
    </source>
</evidence>
<feature type="transmembrane region" description="Helical" evidence="7">
    <location>
        <begin position="258"/>
        <end position="280"/>
    </location>
</feature>
<dbReference type="STRING" id="119000.SAMN05661010_00025"/>
<dbReference type="Proteomes" id="UP000198654">
    <property type="component" value="Unassembled WGS sequence"/>
</dbReference>
<protein>
    <submittedName>
        <fullName evidence="8">Uncharacterized membrane protein YbhN, UPF0104 family</fullName>
    </submittedName>
</protein>
<proteinExistence type="predicted"/>
<dbReference type="PANTHER" id="PTHR40277">
    <property type="entry name" value="BLL5419 PROTEIN"/>
    <property type="match status" value="1"/>
</dbReference>
<feature type="transmembrane region" description="Helical" evidence="7">
    <location>
        <begin position="21"/>
        <end position="45"/>
    </location>
</feature>
<evidence type="ECO:0000256" key="2">
    <source>
        <dbReference type="ARBA" id="ARBA00022475"/>
    </source>
</evidence>
<dbReference type="InterPro" id="IPR022791">
    <property type="entry name" value="L-PG_synthase/AglD"/>
</dbReference>
<feature type="region of interest" description="Disordered" evidence="6">
    <location>
        <begin position="329"/>
        <end position="418"/>
    </location>
</feature>
<feature type="transmembrane region" description="Helical" evidence="7">
    <location>
        <begin position="228"/>
        <end position="246"/>
    </location>
</feature>
<dbReference type="AlphaFoldDB" id="A0A1G9ELZ7"/>
<evidence type="ECO:0000256" key="3">
    <source>
        <dbReference type="ARBA" id="ARBA00022692"/>
    </source>
</evidence>
<name>A0A1G9ELZ7_9GAMM</name>
<evidence type="ECO:0000256" key="5">
    <source>
        <dbReference type="ARBA" id="ARBA00023136"/>
    </source>
</evidence>
<evidence type="ECO:0000313" key="9">
    <source>
        <dbReference type="Proteomes" id="UP000198654"/>
    </source>
</evidence>
<dbReference type="EMBL" id="FNGI01000001">
    <property type="protein sequence ID" value="SDK77093.1"/>
    <property type="molecule type" value="Genomic_DNA"/>
</dbReference>
<keyword evidence="5 7" id="KW-0472">Membrane</keyword>
<evidence type="ECO:0000256" key="4">
    <source>
        <dbReference type="ARBA" id="ARBA00022989"/>
    </source>
</evidence>
<feature type="transmembrane region" description="Helical" evidence="7">
    <location>
        <begin position="51"/>
        <end position="73"/>
    </location>
</feature>
<keyword evidence="4 7" id="KW-1133">Transmembrane helix</keyword>
<feature type="compositionally biased region" description="Polar residues" evidence="6">
    <location>
        <begin position="576"/>
        <end position="591"/>
    </location>
</feature>
<dbReference type="Pfam" id="PF03706">
    <property type="entry name" value="LPG_synthase_TM"/>
    <property type="match status" value="1"/>
</dbReference>